<evidence type="ECO:0000256" key="1">
    <source>
        <dbReference type="ARBA" id="ARBA00004726"/>
    </source>
</evidence>
<evidence type="ECO:0000256" key="6">
    <source>
        <dbReference type="ARBA" id="ARBA00022695"/>
    </source>
</evidence>
<evidence type="ECO:0000256" key="5">
    <source>
        <dbReference type="ARBA" id="ARBA00022679"/>
    </source>
</evidence>
<feature type="non-terminal residue" evidence="12">
    <location>
        <position position="145"/>
    </location>
</feature>
<evidence type="ECO:0000256" key="8">
    <source>
        <dbReference type="ARBA" id="ARBA00022827"/>
    </source>
</evidence>
<dbReference type="UniPathway" id="UPA00277">
    <property type="reaction ID" value="UER00407"/>
</dbReference>
<evidence type="ECO:0000259" key="10">
    <source>
        <dbReference type="Pfam" id="PF01687"/>
    </source>
</evidence>
<evidence type="ECO:0000256" key="3">
    <source>
        <dbReference type="ARBA" id="ARBA00022630"/>
    </source>
</evidence>
<evidence type="ECO:0000256" key="2">
    <source>
        <dbReference type="ARBA" id="ARBA00010214"/>
    </source>
</evidence>
<dbReference type="Gene3D" id="2.40.30.30">
    <property type="entry name" value="Riboflavin kinase-like"/>
    <property type="match status" value="1"/>
</dbReference>
<feature type="domain" description="Riboflavin kinase" evidence="10">
    <location>
        <begin position="101"/>
        <end position="145"/>
    </location>
</feature>
<keyword evidence="4" id="KW-0288">FMN</keyword>
<sequence length="145" mass="15705">YVVTARTDARLLGLSPEAFIAEIIMSRFAPLHVVEGTNFFYGKRRAGNIQTLRRAGRAHNFAVHVADPVAVDLGEGPVPVSSTLIRRLLLDGRVARAARCLGRDFVLYGRVTGGERRGRALAYPTANIYPGEQVTPGDGIYAGRA</sequence>
<keyword evidence="6" id="KW-0548">Nucleotidyltransferase</keyword>
<dbReference type="InterPro" id="IPR023468">
    <property type="entry name" value="Riboflavin_kinase"/>
</dbReference>
<comment type="similarity">
    <text evidence="2">Belongs to the RibF family.</text>
</comment>
<proteinExistence type="inferred from homology"/>
<reference evidence="12" key="1">
    <citation type="journal article" date="2014" name="Front. Microbiol.">
        <title>High frequency of phylogenetically diverse reductive dehalogenase-homologous genes in deep subseafloor sedimentary metagenomes.</title>
        <authorList>
            <person name="Kawai M."/>
            <person name="Futagami T."/>
            <person name="Toyoda A."/>
            <person name="Takaki Y."/>
            <person name="Nishi S."/>
            <person name="Hori S."/>
            <person name="Arai W."/>
            <person name="Tsubouchi T."/>
            <person name="Morono Y."/>
            <person name="Uchiyama I."/>
            <person name="Ito T."/>
            <person name="Fujiyama A."/>
            <person name="Inagaki F."/>
            <person name="Takami H."/>
        </authorList>
    </citation>
    <scope>NUCLEOTIDE SEQUENCE</scope>
    <source>
        <strain evidence="12">Expedition CK06-06</strain>
    </source>
</reference>
<dbReference type="InterPro" id="IPR023465">
    <property type="entry name" value="Riboflavin_kinase_dom_sf"/>
</dbReference>
<dbReference type="Pfam" id="PF01687">
    <property type="entry name" value="Flavokinase"/>
    <property type="match status" value="1"/>
</dbReference>
<gene>
    <name evidence="12" type="ORF">S03H2_69190</name>
</gene>
<protein>
    <recommendedName>
        <fullName evidence="13">Riboflavin kinase</fullName>
    </recommendedName>
</protein>
<evidence type="ECO:0000256" key="9">
    <source>
        <dbReference type="ARBA" id="ARBA00022840"/>
    </source>
</evidence>
<keyword evidence="7" id="KW-0547">Nucleotide-binding</keyword>
<name>X1KYY2_9ZZZZ</name>
<evidence type="ECO:0000256" key="4">
    <source>
        <dbReference type="ARBA" id="ARBA00022643"/>
    </source>
</evidence>
<evidence type="ECO:0000313" key="12">
    <source>
        <dbReference type="EMBL" id="GAH95389.1"/>
    </source>
</evidence>
<keyword evidence="5" id="KW-0808">Transferase</keyword>
<evidence type="ECO:0008006" key="13">
    <source>
        <dbReference type="Google" id="ProtNLM"/>
    </source>
</evidence>
<feature type="non-terminal residue" evidence="12">
    <location>
        <position position="1"/>
    </location>
</feature>
<dbReference type="PANTHER" id="PTHR22749:SF6">
    <property type="entry name" value="RIBOFLAVIN KINASE"/>
    <property type="match status" value="1"/>
</dbReference>
<dbReference type="AlphaFoldDB" id="X1KYY2"/>
<dbReference type="EMBL" id="BARU01045657">
    <property type="protein sequence ID" value="GAH95389.1"/>
    <property type="molecule type" value="Genomic_DNA"/>
</dbReference>
<dbReference type="SUPFAM" id="SSF52374">
    <property type="entry name" value="Nucleotidylyl transferase"/>
    <property type="match status" value="1"/>
</dbReference>
<dbReference type="SUPFAM" id="SSF82114">
    <property type="entry name" value="Riboflavin kinase-like"/>
    <property type="match status" value="1"/>
</dbReference>
<dbReference type="GO" id="GO:0003919">
    <property type="term" value="F:FMN adenylyltransferase activity"/>
    <property type="evidence" value="ECO:0007669"/>
    <property type="project" value="InterPro"/>
</dbReference>
<dbReference type="InterPro" id="IPR015864">
    <property type="entry name" value="FAD_synthase"/>
</dbReference>
<dbReference type="GO" id="GO:0009398">
    <property type="term" value="P:FMN biosynthetic process"/>
    <property type="evidence" value="ECO:0007669"/>
    <property type="project" value="TreeGrafter"/>
</dbReference>
<keyword evidence="8" id="KW-0274">FAD</keyword>
<comment type="pathway">
    <text evidence="1">Cofactor biosynthesis; FAD biosynthesis; FAD from FMN: step 1/1.</text>
</comment>
<keyword evidence="9" id="KW-0067">ATP-binding</keyword>
<evidence type="ECO:0000256" key="7">
    <source>
        <dbReference type="ARBA" id="ARBA00022741"/>
    </source>
</evidence>
<feature type="domain" description="FAD synthetase" evidence="11">
    <location>
        <begin position="2"/>
        <end position="72"/>
    </location>
</feature>
<dbReference type="InterPro" id="IPR015865">
    <property type="entry name" value="Riboflavin_kinase_bac/euk"/>
</dbReference>
<dbReference type="InterPro" id="IPR014729">
    <property type="entry name" value="Rossmann-like_a/b/a_fold"/>
</dbReference>
<dbReference type="GO" id="GO:0006747">
    <property type="term" value="P:FAD biosynthetic process"/>
    <property type="evidence" value="ECO:0007669"/>
    <property type="project" value="UniProtKB-UniPathway"/>
</dbReference>
<dbReference type="PANTHER" id="PTHR22749">
    <property type="entry name" value="RIBOFLAVIN KINASE/FMN ADENYLYLTRANSFERASE"/>
    <property type="match status" value="1"/>
</dbReference>
<dbReference type="Gene3D" id="3.40.50.620">
    <property type="entry name" value="HUPs"/>
    <property type="match status" value="1"/>
</dbReference>
<dbReference type="GO" id="GO:0005524">
    <property type="term" value="F:ATP binding"/>
    <property type="evidence" value="ECO:0007669"/>
    <property type="project" value="UniProtKB-KW"/>
</dbReference>
<organism evidence="12">
    <name type="scientific">marine sediment metagenome</name>
    <dbReference type="NCBI Taxonomy" id="412755"/>
    <lineage>
        <taxon>unclassified sequences</taxon>
        <taxon>metagenomes</taxon>
        <taxon>ecological metagenomes</taxon>
    </lineage>
</organism>
<comment type="caution">
    <text evidence="12">The sequence shown here is derived from an EMBL/GenBank/DDBJ whole genome shotgun (WGS) entry which is preliminary data.</text>
</comment>
<accession>X1KYY2</accession>
<dbReference type="GO" id="GO:0008531">
    <property type="term" value="F:riboflavin kinase activity"/>
    <property type="evidence" value="ECO:0007669"/>
    <property type="project" value="InterPro"/>
</dbReference>
<dbReference type="Pfam" id="PF06574">
    <property type="entry name" value="FAD_syn"/>
    <property type="match status" value="1"/>
</dbReference>
<evidence type="ECO:0000259" key="11">
    <source>
        <dbReference type="Pfam" id="PF06574"/>
    </source>
</evidence>
<dbReference type="GO" id="GO:0009231">
    <property type="term" value="P:riboflavin biosynthetic process"/>
    <property type="evidence" value="ECO:0007669"/>
    <property type="project" value="InterPro"/>
</dbReference>
<keyword evidence="3" id="KW-0285">Flavoprotein</keyword>